<feature type="domain" description="VWFA" evidence="1">
    <location>
        <begin position="279"/>
        <end position="431"/>
    </location>
</feature>
<dbReference type="InterPro" id="IPR002035">
    <property type="entry name" value="VWF_A"/>
</dbReference>
<evidence type="ECO:0000259" key="1">
    <source>
        <dbReference type="PROSITE" id="PS50234"/>
    </source>
</evidence>
<reference evidence="2 3" key="1">
    <citation type="submission" date="2022-06" db="EMBL/GenBank/DDBJ databases">
        <title>Halomicroarcula sp. a new haloarchaeum isolate from saline soil.</title>
        <authorList>
            <person name="Strakova D."/>
            <person name="Galisteo C."/>
            <person name="Sanchez-Porro C."/>
            <person name="Ventosa A."/>
        </authorList>
    </citation>
    <scope>NUCLEOTIDE SEQUENCE [LARGE SCALE GENOMIC DNA]</scope>
    <source>
        <strain evidence="2 3">S3CR25-11</strain>
    </source>
</reference>
<comment type="caution">
    <text evidence="2">The sequence shown here is derived from an EMBL/GenBank/DDBJ whole genome shotgun (WGS) entry which is preliminary data.</text>
</comment>
<dbReference type="Proteomes" id="UP001268864">
    <property type="component" value="Unassembled WGS sequence"/>
</dbReference>
<dbReference type="PANTHER" id="PTHR10579">
    <property type="entry name" value="CALCIUM-ACTIVATED CHLORIDE CHANNEL REGULATOR"/>
    <property type="match status" value="1"/>
</dbReference>
<dbReference type="Gene3D" id="3.40.50.410">
    <property type="entry name" value="von Willebrand factor, type A domain"/>
    <property type="match status" value="1"/>
</dbReference>
<sequence length="638" mass="66965">MAAGTTATGGSGPPVGTVAPLWFRVADAVDSGSRVAPLRGETQSGRPLRVLFTSSSPGRDVAWEPGAWYELRNLVHAPRHRRHCPDCGAALTATDDAVQEAVGLARDRESGPQFVGTATFEATRLGPTEWLTPPDGGDVEPIRWGCRSCGRVLETAHECGSDDADAVDSETLSGRVHAALAGAAASPSGDADRLAAAESLRTRIRRGARPDAEDVTLAAVRSPYEFETTVPDPTTLSSLSPTVAGAVSTNPLTGGPERFCAVTLNPRAFDWARQRPSLDLVVAVDISGSMAAPFEPADGTAASAPSKLDAVRDALAGVVERLDSTDRVGVVLFDTNASVLKPLQPLTETTDESLRCHLAGVVPAGNTNPMAGLRRAGALFDDATGRADTERRVVLVSDTVPTTDGASAGQYRDYCGAYRRRGVGISFVGLGFHDVGATRALCGEAGTNVAVAPDPAALAALCRRHLDSVLFPVALDLDIDVGPGAELTDVAAASDPSADDSAVHRETVFPAGPTAQSLDRVLLGLSAASDSADVRVTWTDRYGDSHERSLSVAYDRGPGEWFDTDSVRTDVALHRYLRGLQAWCRGDATDGARASAAPEPQSTRLARLRRYLVEERAATGVDQFDTDIEVLRAISGDS</sequence>
<dbReference type="PANTHER" id="PTHR10579:SF43">
    <property type="entry name" value="ZINC FINGER (C3HC4-TYPE RING FINGER) FAMILY PROTEIN"/>
    <property type="match status" value="1"/>
</dbReference>
<organism evidence="2 3">
    <name type="scientific">Haloarcula onubensis</name>
    <dbReference type="NCBI Taxonomy" id="2950539"/>
    <lineage>
        <taxon>Archaea</taxon>
        <taxon>Methanobacteriati</taxon>
        <taxon>Methanobacteriota</taxon>
        <taxon>Stenosarchaea group</taxon>
        <taxon>Halobacteria</taxon>
        <taxon>Halobacteriales</taxon>
        <taxon>Haloarculaceae</taxon>
        <taxon>Haloarcula</taxon>
    </lineage>
</organism>
<dbReference type="InterPro" id="IPR051266">
    <property type="entry name" value="CLCR"/>
</dbReference>
<dbReference type="PROSITE" id="PS50234">
    <property type="entry name" value="VWFA"/>
    <property type="match status" value="1"/>
</dbReference>
<name>A0ABU2FJ93_9EURY</name>
<protein>
    <submittedName>
        <fullName evidence="2">VWA domain-containing protein</fullName>
    </submittedName>
</protein>
<dbReference type="InterPro" id="IPR036465">
    <property type="entry name" value="vWFA_dom_sf"/>
</dbReference>
<dbReference type="CDD" id="cd00198">
    <property type="entry name" value="vWFA"/>
    <property type="match status" value="1"/>
</dbReference>
<evidence type="ECO:0000313" key="3">
    <source>
        <dbReference type="Proteomes" id="UP001268864"/>
    </source>
</evidence>
<dbReference type="SUPFAM" id="SSF53300">
    <property type="entry name" value="vWA-like"/>
    <property type="match status" value="1"/>
</dbReference>
<dbReference type="EMBL" id="JAMQOS010000001">
    <property type="protein sequence ID" value="MDS0280803.1"/>
    <property type="molecule type" value="Genomic_DNA"/>
</dbReference>
<evidence type="ECO:0000313" key="2">
    <source>
        <dbReference type="EMBL" id="MDS0280803.1"/>
    </source>
</evidence>
<dbReference type="Pfam" id="PF13519">
    <property type="entry name" value="VWA_2"/>
    <property type="match status" value="1"/>
</dbReference>
<dbReference type="SMART" id="SM00327">
    <property type="entry name" value="VWA"/>
    <property type="match status" value="1"/>
</dbReference>
<dbReference type="RefSeq" id="WP_310898650.1">
    <property type="nucleotide sequence ID" value="NZ_JAMQOS010000001.1"/>
</dbReference>
<keyword evidence="3" id="KW-1185">Reference proteome</keyword>
<proteinExistence type="predicted"/>
<gene>
    <name evidence="2" type="ORF">NDI86_01625</name>
</gene>
<accession>A0ABU2FJ93</accession>